<dbReference type="RefSeq" id="XP_018325577.1">
    <property type="nucleotide sequence ID" value="XM_018470075.2"/>
</dbReference>
<dbReference type="SUPFAM" id="SSF52058">
    <property type="entry name" value="L domain-like"/>
    <property type="match status" value="1"/>
</dbReference>
<dbReference type="Gene3D" id="3.80.10.10">
    <property type="entry name" value="Ribonuclease Inhibitor"/>
    <property type="match status" value="2"/>
</dbReference>
<evidence type="ECO:0000256" key="1">
    <source>
        <dbReference type="ARBA" id="ARBA00022614"/>
    </source>
</evidence>
<feature type="chain" id="PRO_5010742005" evidence="6">
    <location>
        <begin position="24"/>
        <end position="533"/>
    </location>
</feature>
<keyword evidence="2 6" id="KW-0732">Signal</keyword>
<keyword evidence="7" id="KW-1185">Reference proteome</keyword>
<dbReference type="KEGG" id="apln:108737302"/>
<dbReference type="SMART" id="SM00369">
    <property type="entry name" value="LRR_TYP"/>
    <property type="match status" value="8"/>
</dbReference>
<dbReference type="AlphaFoldDB" id="A0A1W4WYI4"/>
<accession>A0A1W4WYI4</accession>
<evidence type="ECO:0000256" key="4">
    <source>
        <dbReference type="ARBA" id="ARBA00023180"/>
    </source>
</evidence>
<protein>
    <submittedName>
        <fullName evidence="8">Chondroadherin-like</fullName>
    </submittedName>
</protein>
<evidence type="ECO:0000256" key="2">
    <source>
        <dbReference type="ARBA" id="ARBA00022729"/>
    </source>
</evidence>
<evidence type="ECO:0000313" key="7">
    <source>
        <dbReference type="Proteomes" id="UP000192223"/>
    </source>
</evidence>
<dbReference type="PROSITE" id="PS51450">
    <property type="entry name" value="LRR"/>
    <property type="match status" value="4"/>
</dbReference>
<keyword evidence="5" id="KW-0472">Membrane</keyword>
<dbReference type="PANTHER" id="PTHR24366:SF170">
    <property type="entry name" value="RE50361P"/>
    <property type="match status" value="1"/>
</dbReference>
<dbReference type="InterPro" id="IPR003591">
    <property type="entry name" value="Leu-rich_rpt_typical-subtyp"/>
</dbReference>
<evidence type="ECO:0000313" key="8">
    <source>
        <dbReference type="RefSeq" id="XP_018325577.1"/>
    </source>
</evidence>
<keyword evidence="1" id="KW-0433">Leucine-rich repeat</keyword>
<dbReference type="Proteomes" id="UP000192223">
    <property type="component" value="Unplaced"/>
</dbReference>
<feature type="signal peptide" evidence="6">
    <location>
        <begin position="1"/>
        <end position="23"/>
    </location>
</feature>
<sequence>MEDEQIQLMWILFVVLLAQSANCLCPTQCVCDDTSLKVSCNAANLEVIPIQLNPAVQIIDLAENKITDIHFTLSIYTNLMELDLSKNYIESLGSSNFELQCNLKVLNLGYNIIHSLMKDSFKGLKSLVILDLSFNNLKELPVAAFKELQNLIVLKVNSNRLEYLEAGLLKYTRQLQKLYLNDNQLLQIPGNAISEGIKLRYLSLSQNLMEYIEEEAMPFLPELRVLLLNTNVINYMNPSALSNLESLEVLDLSDNNFTVIPTDSLSKLSNLTKLYLSGNFVQSIPAVAFRGLFRLQYLYLNRLEVLSHIDVRAFVDNICLEKIWLDNNIAFQVLPINIFHGNPKIKEISLTNNQIPTLDVSHFPLDKLSSLKLGGNPLQCNCSLFWLWKLLQEQKTQEIINNTQESDLILDMSNISCAGPEYVLGKLLIQVKESQVVCSLGWVAIVSVSATVVMLFSIIIILLYFGFIKRRLTTNEMQPKAGPSSSHYGNMSVNIPYQENTQKRMYTHYPSEYLLPKVNDTWTLPPNLMQISR</sequence>
<keyword evidence="4" id="KW-0325">Glycoprotein</keyword>
<dbReference type="GeneID" id="108737302"/>
<dbReference type="InParanoid" id="A0A1W4WYI4"/>
<dbReference type="FunFam" id="3.80.10.10:FF:000770">
    <property type="entry name" value="Uncharacterized protein"/>
    <property type="match status" value="1"/>
</dbReference>
<evidence type="ECO:0000256" key="3">
    <source>
        <dbReference type="ARBA" id="ARBA00022737"/>
    </source>
</evidence>
<proteinExistence type="predicted"/>
<keyword evidence="5" id="KW-0812">Transmembrane</keyword>
<dbReference type="STRING" id="224129.A0A1W4WYI4"/>
<evidence type="ECO:0000256" key="5">
    <source>
        <dbReference type="SAM" id="Phobius"/>
    </source>
</evidence>
<organism evidence="7 8">
    <name type="scientific">Agrilus planipennis</name>
    <name type="common">Emerald ash borer</name>
    <name type="synonym">Agrilus marcopoli</name>
    <dbReference type="NCBI Taxonomy" id="224129"/>
    <lineage>
        <taxon>Eukaryota</taxon>
        <taxon>Metazoa</taxon>
        <taxon>Ecdysozoa</taxon>
        <taxon>Arthropoda</taxon>
        <taxon>Hexapoda</taxon>
        <taxon>Insecta</taxon>
        <taxon>Pterygota</taxon>
        <taxon>Neoptera</taxon>
        <taxon>Endopterygota</taxon>
        <taxon>Coleoptera</taxon>
        <taxon>Polyphaga</taxon>
        <taxon>Elateriformia</taxon>
        <taxon>Buprestoidea</taxon>
        <taxon>Buprestidae</taxon>
        <taxon>Agrilinae</taxon>
        <taxon>Agrilus</taxon>
    </lineage>
</organism>
<dbReference type="InterPro" id="IPR032675">
    <property type="entry name" value="LRR_dom_sf"/>
</dbReference>
<dbReference type="InterPro" id="IPR001611">
    <property type="entry name" value="Leu-rich_rpt"/>
</dbReference>
<dbReference type="Pfam" id="PF13855">
    <property type="entry name" value="LRR_8"/>
    <property type="match status" value="4"/>
</dbReference>
<feature type="transmembrane region" description="Helical" evidence="5">
    <location>
        <begin position="440"/>
        <end position="467"/>
    </location>
</feature>
<dbReference type="OrthoDB" id="2190652at2759"/>
<dbReference type="PANTHER" id="PTHR24366">
    <property type="entry name" value="IG(IMMUNOGLOBULIN) AND LRR(LEUCINE RICH REPEAT) DOMAINS"/>
    <property type="match status" value="1"/>
</dbReference>
<gene>
    <name evidence="8" type="primary">LOC108737302</name>
</gene>
<evidence type="ECO:0000256" key="6">
    <source>
        <dbReference type="SAM" id="SignalP"/>
    </source>
</evidence>
<keyword evidence="5" id="KW-1133">Transmembrane helix</keyword>
<reference evidence="8" key="1">
    <citation type="submission" date="2025-08" db="UniProtKB">
        <authorList>
            <consortium name="RefSeq"/>
        </authorList>
    </citation>
    <scope>IDENTIFICATION</scope>
    <source>
        <tissue evidence="8">Entire body</tissue>
    </source>
</reference>
<keyword evidence="3" id="KW-0677">Repeat</keyword>
<name>A0A1W4WYI4_AGRPL</name>